<organism evidence="2 3">
    <name type="scientific">Ameca splendens</name>
    <dbReference type="NCBI Taxonomy" id="208324"/>
    <lineage>
        <taxon>Eukaryota</taxon>
        <taxon>Metazoa</taxon>
        <taxon>Chordata</taxon>
        <taxon>Craniata</taxon>
        <taxon>Vertebrata</taxon>
        <taxon>Euteleostomi</taxon>
        <taxon>Actinopterygii</taxon>
        <taxon>Neopterygii</taxon>
        <taxon>Teleostei</taxon>
        <taxon>Neoteleostei</taxon>
        <taxon>Acanthomorphata</taxon>
        <taxon>Ovalentaria</taxon>
        <taxon>Atherinomorphae</taxon>
        <taxon>Cyprinodontiformes</taxon>
        <taxon>Goodeidae</taxon>
        <taxon>Ameca</taxon>
    </lineage>
</organism>
<keyword evidence="1" id="KW-0732">Signal</keyword>
<name>A0ABV0YKJ0_9TELE</name>
<evidence type="ECO:0000313" key="2">
    <source>
        <dbReference type="EMBL" id="MEQ2294355.1"/>
    </source>
</evidence>
<evidence type="ECO:0008006" key="4">
    <source>
        <dbReference type="Google" id="ProtNLM"/>
    </source>
</evidence>
<feature type="chain" id="PRO_5047457801" description="Secreted protein" evidence="1">
    <location>
        <begin position="21"/>
        <end position="101"/>
    </location>
</feature>
<keyword evidence="3" id="KW-1185">Reference proteome</keyword>
<gene>
    <name evidence="2" type="ORF">AMECASPLE_003054</name>
</gene>
<dbReference type="Proteomes" id="UP001469553">
    <property type="component" value="Unassembled WGS sequence"/>
</dbReference>
<accession>A0ABV0YKJ0</accession>
<evidence type="ECO:0000313" key="3">
    <source>
        <dbReference type="Proteomes" id="UP001469553"/>
    </source>
</evidence>
<evidence type="ECO:0000256" key="1">
    <source>
        <dbReference type="SAM" id="SignalP"/>
    </source>
</evidence>
<feature type="signal peptide" evidence="1">
    <location>
        <begin position="1"/>
        <end position="20"/>
    </location>
</feature>
<dbReference type="EMBL" id="JAHRIP010037737">
    <property type="protein sequence ID" value="MEQ2294355.1"/>
    <property type="molecule type" value="Genomic_DNA"/>
</dbReference>
<comment type="caution">
    <text evidence="2">The sequence shown here is derived from an EMBL/GenBank/DDBJ whole genome shotgun (WGS) entry which is preliminary data.</text>
</comment>
<sequence length="101" mass="11017">MTAVHLIVTSFQVFFFSFFSSPPRTPLHPTPIHPSVSVLLCCFKICMSLSGMPVTGPNFVCPNLPHDEMILLKAGSICLNLHSSPSSTKAFCVRDATQKHA</sequence>
<reference evidence="2 3" key="1">
    <citation type="submission" date="2021-06" db="EMBL/GenBank/DDBJ databases">
        <authorList>
            <person name="Palmer J.M."/>
        </authorList>
    </citation>
    <scope>NUCLEOTIDE SEQUENCE [LARGE SCALE GENOMIC DNA]</scope>
    <source>
        <strain evidence="2 3">AS_MEX2019</strain>
        <tissue evidence="2">Muscle</tissue>
    </source>
</reference>
<proteinExistence type="predicted"/>
<protein>
    <recommendedName>
        <fullName evidence="4">Secreted protein</fullName>
    </recommendedName>
</protein>